<dbReference type="OrthoDB" id="8419486at2"/>
<keyword evidence="3" id="KW-1185">Reference proteome</keyword>
<accession>A0A4R7BUK3</accession>
<gene>
    <name evidence="2" type="ORF">EV668_3670</name>
</gene>
<dbReference type="InterPro" id="IPR036291">
    <property type="entry name" value="NAD(P)-bd_dom_sf"/>
</dbReference>
<dbReference type="Pfam" id="PF13561">
    <property type="entry name" value="adh_short_C2"/>
    <property type="match status" value="1"/>
</dbReference>
<name>A0A4R7BUK3_9HYPH</name>
<dbReference type="PANTHER" id="PTHR42760">
    <property type="entry name" value="SHORT-CHAIN DEHYDROGENASES/REDUCTASES FAMILY MEMBER"/>
    <property type="match status" value="1"/>
</dbReference>
<dbReference type="Proteomes" id="UP000295122">
    <property type="component" value="Unassembled WGS sequence"/>
</dbReference>
<sequence>MSERRLLDGKVALVTGAGAHDGIGFATAKLFVEAGARVVLADIAEERTRELAAELGPDASAAPLDVRDAISCRSAVAATLARFGGLDILINSAGIVQTRKLADVAEADLSSVLDVNLRGTMRMAQAAAPAMTRGGSIVCIASIAAQRGGGLMGGPHYAASKGGVLGLVKAMARELGSAGIRVNAINPGVIMTGMNRGVFSEAQQEAMLATIPLGRFGSPRDVAGACLFLASDLSAYMTGTETDVNGGLLIH</sequence>
<dbReference type="EMBL" id="SNZR01000014">
    <property type="protein sequence ID" value="TDR89181.1"/>
    <property type="molecule type" value="Genomic_DNA"/>
</dbReference>
<protein>
    <submittedName>
        <fullName evidence="2">NAD(P)-dependent dehydrogenase (Short-subunit alcohol dehydrogenase family)</fullName>
    </submittedName>
</protein>
<dbReference type="SUPFAM" id="SSF51735">
    <property type="entry name" value="NAD(P)-binding Rossmann-fold domains"/>
    <property type="match status" value="1"/>
</dbReference>
<dbReference type="AlphaFoldDB" id="A0A4R7BUK3"/>
<dbReference type="InterPro" id="IPR020904">
    <property type="entry name" value="Sc_DH/Rdtase_CS"/>
</dbReference>
<reference evidence="2 3" key="1">
    <citation type="submission" date="2019-03" db="EMBL/GenBank/DDBJ databases">
        <title>Genomic Encyclopedia of Type Strains, Phase IV (KMG-IV): sequencing the most valuable type-strain genomes for metagenomic binning, comparative biology and taxonomic classification.</title>
        <authorList>
            <person name="Goeker M."/>
        </authorList>
    </citation>
    <scope>NUCLEOTIDE SEQUENCE [LARGE SCALE GENOMIC DNA]</scope>
    <source>
        <strain evidence="2 3">DSM 25903</strain>
    </source>
</reference>
<evidence type="ECO:0000313" key="2">
    <source>
        <dbReference type="EMBL" id="TDR89181.1"/>
    </source>
</evidence>
<dbReference type="PROSITE" id="PS00061">
    <property type="entry name" value="ADH_SHORT"/>
    <property type="match status" value="1"/>
</dbReference>
<dbReference type="RefSeq" id="WP_133772697.1">
    <property type="nucleotide sequence ID" value="NZ_SNZR01000014.1"/>
</dbReference>
<evidence type="ECO:0000313" key="3">
    <source>
        <dbReference type="Proteomes" id="UP000295122"/>
    </source>
</evidence>
<proteinExistence type="inferred from homology"/>
<dbReference type="InterPro" id="IPR002347">
    <property type="entry name" value="SDR_fam"/>
</dbReference>
<organism evidence="2 3">
    <name type="scientific">Enterovirga rhinocerotis</name>
    <dbReference type="NCBI Taxonomy" id="1339210"/>
    <lineage>
        <taxon>Bacteria</taxon>
        <taxon>Pseudomonadati</taxon>
        <taxon>Pseudomonadota</taxon>
        <taxon>Alphaproteobacteria</taxon>
        <taxon>Hyphomicrobiales</taxon>
        <taxon>Methylobacteriaceae</taxon>
        <taxon>Enterovirga</taxon>
    </lineage>
</organism>
<dbReference type="GO" id="GO:0030497">
    <property type="term" value="P:fatty acid elongation"/>
    <property type="evidence" value="ECO:0007669"/>
    <property type="project" value="TreeGrafter"/>
</dbReference>
<dbReference type="PANTHER" id="PTHR42760:SF135">
    <property type="entry name" value="BLL7886 PROTEIN"/>
    <property type="match status" value="1"/>
</dbReference>
<comment type="caution">
    <text evidence="2">The sequence shown here is derived from an EMBL/GenBank/DDBJ whole genome shotgun (WGS) entry which is preliminary data.</text>
</comment>
<dbReference type="PRINTS" id="PR00081">
    <property type="entry name" value="GDHRDH"/>
</dbReference>
<dbReference type="PRINTS" id="PR00080">
    <property type="entry name" value="SDRFAMILY"/>
</dbReference>
<dbReference type="FunFam" id="3.40.50.720:FF:000084">
    <property type="entry name" value="Short-chain dehydrogenase reductase"/>
    <property type="match status" value="1"/>
</dbReference>
<evidence type="ECO:0000256" key="1">
    <source>
        <dbReference type="ARBA" id="ARBA00006484"/>
    </source>
</evidence>
<dbReference type="GO" id="GO:0016616">
    <property type="term" value="F:oxidoreductase activity, acting on the CH-OH group of donors, NAD or NADP as acceptor"/>
    <property type="evidence" value="ECO:0007669"/>
    <property type="project" value="TreeGrafter"/>
</dbReference>
<dbReference type="NCBIfam" id="NF005559">
    <property type="entry name" value="PRK07231.1"/>
    <property type="match status" value="1"/>
</dbReference>
<comment type="similarity">
    <text evidence="1">Belongs to the short-chain dehydrogenases/reductases (SDR) family.</text>
</comment>
<dbReference type="Gene3D" id="3.40.50.720">
    <property type="entry name" value="NAD(P)-binding Rossmann-like Domain"/>
    <property type="match status" value="1"/>
</dbReference>